<feature type="non-terminal residue" evidence="1">
    <location>
        <position position="1"/>
    </location>
</feature>
<dbReference type="AlphaFoldDB" id="A0A225UQI8"/>
<evidence type="ECO:0000313" key="1">
    <source>
        <dbReference type="EMBL" id="OWY95352.1"/>
    </source>
</evidence>
<dbReference type="EMBL" id="NBNE01013044">
    <property type="protein sequence ID" value="OWY95352.1"/>
    <property type="molecule type" value="Genomic_DNA"/>
</dbReference>
<sequence length="130" mass="14569">AQLNLCALSAACPELRILKTDKINVVVSVDQNTLRHWPIKRLVLKSIQHVSSLLPLLSDPKLRSSRELVKLKVTTRGHERFNKEEVKMLKAHNGEFLSVVKEKFPIQSKIAKISAVTSADSTEAIQFVDS</sequence>
<dbReference type="OrthoDB" id="121413at2759"/>
<comment type="caution">
    <text evidence="1">The sequence shown here is derived from an EMBL/GenBank/DDBJ whole genome shotgun (WGS) entry which is preliminary data.</text>
</comment>
<accession>A0A225UQI8</accession>
<gene>
    <name evidence="1" type="ORF">PHMEG_00034668</name>
</gene>
<evidence type="ECO:0000313" key="2">
    <source>
        <dbReference type="Proteomes" id="UP000198211"/>
    </source>
</evidence>
<proteinExistence type="predicted"/>
<name>A0A225UQI8_9STRA</name>
<protein>
    <submittedName>
        <fullName evidence="1">Uncharacterized protein</fullName>
    </submittedName>
</protein>
<organism evidence="1 2">
    <name type="scientific">Phytophthora megakarya</name>
    <dbReference type="NCBI Taxonomy" id="4795"/>
    <lineage>
        <taxon>Eukaryota</taxon>
        <taxon>Sar</taxon>
        <taxon>Stramenopiles</taxon>
        <taxon>Oomycota</taxon>
        <taxon>Peronosporomycetes</taxon>
        <taxon>Peronosporales</taxon>
        <taxon>Peronosporaceae</taxon>
        <taxon>Phytophthora</taxon>
    </lineage>
</organism>
<reference evidence="2" key="1">
    <citation type="submission" date="2017-03" db="EMBL/GenBank/DDBJ databases">
        <title>Phytopthora megakarya and P. palmivora, two closely related causual agents of cacao black pod achieved similar genome size and gene model numbers by different mechanisms.</title>
        <authorList>
            <person name="Ali S."/>
            <person name="Shao J."/>
            <person name="Larry D.J."/>
            <person name="Kronmiller B."/>
            <person name="Shen D."/>
            <person name="Strem M.D."/>
            <person name="Melnick R.L."/>
            <person name="Guiltinan M.J."/>
            <person name="Tyler B.M."/>
            <person name="Meinhardt L.W."/>
            <person name="Bailey B.A."/>
        </authorList>
    </citation>
    <scope>NUCLEOTIDE SEQUENCE [LARGE SCALE GENOMIC DNA]</scope>
    <source>
        <strain evidence="2">zdho120</strain>
    </source>
</reference>
<dbReference type="Proteomes" id="UP000198211">
    <property type="component" value="Unassembled WGS sequence"/>
</dbReference>
<keyword evidence="2" id="KW-1185">Reference proteome</keyword>